<sequence length="458" mass="51726">MADIDDISQESSQTVTKKSKKKRKRETEKSTDQPPSTSAELTEQQSVDVKVEAIYDRADRSAPIVGYFPSGYKPQKNEENLSPQQSTVRFYRSTRAKMEKSSSEKDEKRRTSERLELVVSPHWSNVDFVGKSYKGEAMAAQLCTYALGVFDKMTQTLKIVPIAGNKIFRLEPKVRGLDTADEEPSVLENEPSGENRTDKRRELAVLYGTKRSIAGDKKLQALRQGDNPESQEDLGNKIDNIVVNKEALASTSAQVARNIPPYNSSATTPQEAYPLNGIILAGEWDFLEDVYEILKTGAGVSSNAYPTFVRNRIHKLQEIQDEVEKKTLSRIFSYITHLIKFKDMHSLDGAASAKNHRFPSILRQKFMNMFTPGSRTLPIEKIDLLISYVLVLTLYVDDFRSNPTDIAKDLRMSPVDLRVHFENLGCKGVNENKSFVATLPVPLKFQTVKRGRGRPRKR</sequence>
<dbReference type="GO" id="GO:0005730">
    <property type="term" value="C:nucleolus"/>
    <property type="evidence" value="ECO:0007669"/>
    <property type="project" value="UniProtKB-SubCell"/>
</dbReference>
<dbReference type="GO" id="GO:0006351">
    <property type="term" value="P:DNA-templated transcription"/>
    <property type="evidence" value="ECO:0007669"/>
    <property type="project" value="InterPro"/>
</dbReference>
<reference evidence="7 8" key="1">
    <citation type="journal article" date="2014" name="PLoS ONE">
        <title>Global Analysis of Gene Expression Profiles in Physic Nut (Jatropha curcas L.) Seedlings Exposed to Salt Stress.</title>
        <authorList>
            <person name="Zhang L."/>
            <person name="Zhang C."/>
            <person name="Wu P."/>
            <person name="Chen Y."/>
            <person name="Li M."/>
            <person name="Jiang H."/>
            <person name="Wu G."/>
        </authorList>
    </citation>
    <scope>NUCLEOTIDE SEQUENCE [LARGE SCALE GENOMIC DNA]</scope>
    <source>
        <strain evidence="8">cv. GZQX0401</strain>
        <tissue evidence="7">Young leaves</tissue>
    </source>
</reference>
<feature type="compositionally biased region" description="Basic and acidic residues" evidence="6">
    <location>
        <begin position="96"/>
        <end position="113"/>
    </location>
</feature>
<comment type="subcellular location">
    <subcellularLocation>
        <location evidence="1">Nucleus</location>
        <location evidence="1">Nucleolus</location>
    </subcellularLocation>
</comment>
<dbReference type="Proteomes" id="UP000027138">
    <property type="component" value="Unassembled WGS sequence"/>
</dbReference>
<feature type="compositionally biased region" description="Polar residues" evidence="6">
    <location>
        <begin position="32"/>
        <end position="47"/>
    </location>
</feature>
<dbReference type="AlphaFoldDB" id="A0A067KX36"/>
<proteinExistence type="inferred from homology"/>
<evidence type="ECO:0000313" key="7">
    <source>
        <dbReference type="EMBL" id="KDP40736.1"/>
    </source>
</evidence>
<feature type="region of interest" description="Disordered" evidence="6">
    <location>
        <begin position="179"/>
        <end position="200"/>
    </location>
</feature>
<dbReference type="EMBL" id="KK914327">
    <property type="protein sequence ID" value="KDP40736.1"/>
    <property type="molecule type" value="Genomic_DNA"/>
</dbReference>
<evidence type="ECO:0000313" key="8">
    <source>
        <dbReference type="Proteomes" id="UP000027138"/>
    </source>
</evidence>
<dbReference type="GO" id="GO:0003677">
    <property type="term" value="F:DNA binding"/>
    <property type="evidence" value="ECO:0007669"/>
    <property type="project" value="InterPro"/>
</dbReference>
<evidence type="ECO:0008006" key="9">
    <source>
        <dbReference type="Google" id="ProtNLM"/>
    </source>
</evidence>
<dbReference type="PANTHER" id="PTHR14440">
    <property type="entry name" value="DNA-DIRECTED RNA POLYMERASE I SUBUNIT RPA49"/>
    <property type="match status" value="1"/>
</dbReference>
<protein>
    <recommendedName>
        <fullName evidence="9">DNA-directed RNA polymerase I subunit rpa49</fullName>
    </recommendedName>
</protein>
<evidence type="ECO:0000256" key="2">
    <source>
        <dbReference type="ARBA" id="ARBA00009430"/>
    </source>
</evidence>
<evidence type="ECO:0000256" key="5">
    <source>
        <dbReference type="ARBA" id="ARBA00023242"/>
    </source>
</evidence>
<keyword evidence="5" id="KW-0539">Nucleus</keyword>
<dbReference type="InterPro" id="IPR009668">
    <property type="entry name" value="RNA_pol-assoc_fac_A49-like"/>
</dbReference>
<name>A0A067KX36_JATCU</name>
<feature type="region of interest" description="Disordered" evidence="6">
    <location>
        <begin position="1"/>
        <end position="48"/>
    </location>
</feature>
<keyword evidence="8" id="KW-1185">Reference proteome</keyword>
<keyword evidence="4" id="KW-0804">Transcription</keyword>
<dbReference type="GO" id="GO:0000428">
    <property type="term" value="C:DNA-directed RNA polymerase complex"/>
    <property type="evidence" value="ECO:0007669"/>
    <property type="project" value="UniProtKB-KW"/>
</dbReference>
<organism evidence="7 8">
    <name type="scientific">Jatropha curcas</name>
    <name type="common">Barbados nut</name>
    <dbReference type="NCBI Taxonomy" id="180498"/>
    <lineage>
        <taxon>Eukaryota</taxon>
        <taxon>Viridiplantae</taxon>
        <taxon>Streptophyta</taxon>
        <taxon>Embryophyta</taxon>
        <taxon>Tracheophyta</taxon>
        <taxon>Spermatophyta</taxon>
        <taxon>Magnoliopsida</taxon>
        <taxon>eudicotyledons</taxon>
        <taxon>Gunneridae</taxon>
        <taxon>Pentapetalae</taxon>
        <taxon>rosids</taxon>
        <taxon>fabids</taxon>
        <taxon>Malpighiales</taxon>
        <taxon>Euphorbiaceae</taxon>
        <taxon>Crotonoideae</taxon>
        <taxon>Jatropheae</taxon>
        <taxon>Jatropha</taxon>
    </lineage>
</organism>
<comment type="similarity">
    <text evidence="2">Belongs to the eukaryotic RPA49/POLR1E RNA polymerase subunit family.</text>
</comment>
<evidence type="ECO:0000256" key="6">
    <source>
        <dbReference type="SAM" id="MobiDB-lite"/>
    </source>
</evidence>
<feature type="region of interest" description="Disordered" evidence="6">
    <location>
        <begin position="64"/>
        <end position="113"/>
    </location>
</feature>
<dbReference type="KEGG" id="jcu:105631423"/>
<dbReference type="OrthoDB" id="532500at2759"/>
<gene>
    <name evidence="7" type="ORF">JCGZ_24735</name>
</gene>
<evidence type="ECO:0000256" key="3">
    <source>
        <dbReference type="ARBA" id="ARBA00022478"/>
    </source>
</evidence>
<dbReference type="STRING" id="180498.A0A067KX36"/>
<accession>A0A067KX36</accession>
<keyword evidence="3" id="KW-0240">DNA-directed RNA polymerase</keyword>
<dbReference type="Pfam" id="PF06870">
    <property type="entry name" value="RNA_pol_I_A49"/>
    <property type="match status" value="1"/>
</dbReference>
<evidence type="ECO:0000256" key="4">
    <source>
        <dbReference type="ARBA" id="ARBA00023163"/>
    </source>
</evidence>
<evidence type="ECO:0000256" key="1">
    <source>
        <dbReference type="ARBA" id="ARBA00004604"/>
    </source>
</evidence>